<reference evidence="3 4" key="1">
    <citation type="journal article" date="2011" name="Stand. Genomic Sci.">
        <title>Complete genome sequence of the gliding, heparinolytic Pedobacter saltans type strain (113).</title>
        <authorList>
            <person name="Liolios K."/>
            <person name="Sikorski J."/>
            <person name="Lu M."/>
            <person name="Nolan M."/>
            <person name="Lapidus A."/>
            <person name="Lucas S."/>
            <person name="Hammon N."/>
            <person name="Deshpande S."/>
            <person name="Cheng J.F."/>
            <person name="Tapia R."/>
            <person name="Han C."/>
            <person name="Goodwin L."/>
            <person name="Pitluck S."/>
            <person name="Huntemann M."/>
            <person name="Ivanova N."/>
            <person name="Pagani I."/>
            <person name="Mavromatis K."/>
            <person name="Ovchinikova G."/>
            <person name="Pati A."/>
            <person name="Chen A."/>
            <person name="Palaniappan K."/>
            <person name="Land M."/>
            <person name="Hauser L."/>
            <person name="Brambilla E.M."/>
            <person name="Kotsyurbenko O."/>
            <person name="Rohde M."/>
            <person name="Tindall B.J."/>
            <person name="Abt B."/>
            <person name="Goker M."/>
            <person name="Detter J.C."/>
            <person name="Woyke T."/>
            <person name="Bristow J."/>
            <person name="Eisen J.A."/>
            <person name="Markowitz V."/>
            <person name="Hugenholtz P."/>
            <person name="Klenk H.P."/>
            <person name="Kyrpides N.C."/>
        </authorList>
    </citation>
    <scope>NUCLEOTIDE SEQUENCE [LARGE SCALE GENOMIC DNA]</scope>
    <source>
        <strain evidence="4">ATCC 51119 / DSM 12145 / JCM 21818 / LMG 10337 / NBRC 100064 / NCIMB 13643</strain>
    </source>
</reference>
<dbReference type="STRING" id="762903.Pedsa_2909"/>
<dbReference type="SUPFAM" id="SSF56935">
    <property type="entry name" value="Porins"/>
    <property type="match status" value="1"/>
</dbReference>
<dbReference type="InterPro" id="IPR045741">
    <property type="entry name" value="PorV"/>
</dbReference>
<dbReference type="KEGG" id="psn:Pedsa_2909"/>
<sequence length="382" mass="41487">MMKKKVYALFAITTLCFYNAYSQSSGDVSSDGRSGNIISTGVPFLLVAPDAKAGAMGEVGVATAPDGNSIHWNPSKLAFLKDSYGVSVSYSPWMQKFVPDINIAYLSGYYRLDERNVLGGSLRYFSYGDIQMTDDAGNPQGTYNPNELSVDASLARSFGQNFSLGTAVRFIYSNLTSGMVNSANQNKAGVALAADVSGYYKSDRKSFLDNEATYTFGVNISNIGTKISYTDAGPKYFLPTNLRLGGGITYHIDDDNDFMLTVDANKLLVPSDPNSTKSVPAGIFSSFGDAPGGFSEEMKEINFGFGAEYLFNKQFALRAGYFYENPNKGNRNYLTLGAGFKYNIVNIDMAYIAANTQKSPLAQTLRFSLSLNFAEVAEAVKK</sequence>
<dbReference type="HOGENOM" id="CLU_058805_1_1_10"/>
<name>F0S8W1_PSESL</name>
<feature type="signal peptide" evidence="1">
    <location>
        <begin position="1"/>
        <end position="20"/>
    </location>
</feature>
<evidence type="ECO:0000313" key="4">
    <source>
        <dbReference type="Proteomes" id="UP000000310"/>
    </source>
</evidence>
<evidence type="ECO:0000259" key="2">
    <source>
        <dbReference type="Pfam" id="PF19572"/>
    </source>
</evidence>
<dbReference type="NCBIfam" id="NF033709">
    <property type="entry name" value="PorV_fam"/>
    <property type="match status" value="1"/>
</dbReference>
<dbReference type="AlphaFoldDB" id="F0S8W1"/>
<proteinExistence type="predicted"/>
<dbReference type="RefSeq" id="WP_013633933.1">
    <property type="nucleotide sequence ID" value="NC_015177.1"/>
</dbReference>
<feature type="chain" id="PRO_5003260060" description="Type IX secretion system protein PorV domain-containing protein" evidence="1">
    <location>
        <begin position="21"/>
        <end position="382"/>
    </location>
</feature>
<keyword evidence="4" id="KW-1185">Reference proteome</keyword>
<dbReference type="Proteomes" id="UP000000310">
    <property type="component" value="Chromosome"/>
</dbReference>
<reference evidence="4" key="2">
    <citation type="submission" date="2011-02" db="EMBL/GenBank/DDBJ databases">
        <title>The complete genome of Pedobacter saltans DSM 12145.</title>
        <authorList>
            <consortium name="US DOE Joint Genome Institute (JGI-PGF)"/>
            <person name="Lucas S."/>
            <person name="Copeland A."/>
            <person name="Lapidus A."/>
            <person name="Bruce D."/>
            <person name="Goodwin L."/>
            <person name="Pitluck S."/>
            <person name="Kyrpides N."/>
            <person name="Mavromatis K."/>
            <person name="Pagani I."/>
            <person name="Ivanova N."/>
            <person name="Ovchinnikova G."/>
            <person name="Lu M."/>
            <person name="Detter J.C."/>
            <person name="Han C."/>
            <person name="Land M."/>
            <person name="Hauser L."/>
            <person name="Markowitz V."/>
            <person name="Cheng J.-F."/>
            <person name="Hugenholtz P."/>
            <person name="Woyke T."/>
            <person name="Wu D."/>
            <person name="Tindall B."/>
            <person name="Pomrenke H.G."/>
            <person name="Brambilla E."/>
            <person name="Klenk H.-P."/>
            <person name="Eisen J.A."/>
        </authorList>
    </citation>
    <scope>NUCLEOTIDE SEQUENCE [LARGE SCALE GENOMIC DNA]</scope>
    <source>
        <strain evidence="4">ATCC 51119 / DSM 12145 / JCM 21818 / LMG 10337 / NBRC 100064 / NCIMB 13643</strain>
    </source>
</reference>
<protein>
    <recommendedName>
        <fullName evidence="2">Type IX secretion system protein PorV domain-containing protein</fullName>
    </recommendedName>
</protein>
<dbReference type="NCBIfam" id="NF033710">
    <property type="entry name" value="T9SS_OM_PorV"/>
    <property type="match status" value="1"/>
</dbReference>
<dbReference type="EMBL" id="CP002545">
    <property type="protein sequence ID" value="ADY53448.1"/>
    <property type="molecule type" value="Genomic_DNA"/>
</dbReference>
<evidence type="ECO:0000256" key="1">
    <source>
        <dbReference type="SAM" id="SignalP"/>
    </source>
</evidence>
<dbReference type="Pfam" id="PF19572">
    <property type="entry name" value="PorV"/>
    <property type="match status" value="1"/>
</dbReference>
<dbReference type="TCDB" id="1.B.57.4.5">
    <property type="family name" value="the legionella major-outer membrane protein (lm-omp) family"/>
</dbReference>
<gene>
    <name evidence="3" type="ordered locus">Pedsa_2909</name>
</gene>
<dbReference type="Gene3D" id="2.40.160.60">
    <property type="entry name" value="Outer membrane protein transport protein (OMPP1/FadL/TodX)"/>
    <property type="match status" value="1"/>
</dbReference>
<keyword evidence="1" id="KW-0732">Signal</keyword>
<accession>F0S8W1</accession>
<feature type="domain" description="Type IX secretion system protein PorV" evidence="2">
    <location>
        <begin position="35"/>
        <end position="272"/>
    </location>
</feature>
<dbReference type="eggNOG" id="COG2067">
    <property type="taxonomic scope" value="Bacteria"/>
</dbReference>
<evidence type="ECO:0000313" key="3">
    <source>
        <dbReference type="EMBL" id="ADY53448.1"/>
    </source>
</evidence>
<organism evidence="3 4">
    <name type="scientific">Pseudopedobacter saltans (strain ATCC 51119 / DSM 12145 / JCM 21818 / CCUG 39354 / LMG 10337 / NBRC 100064 / NCIMB 13643)</name>
    <name type="common">Pedobacter saltans</name>
    <dbReference type="NCBI Taxonomy" id="762903"/>
    <lineage>
        <taxon>Bacteria</taxon>
        <taxon>Pseudomonadati</taxon>
        <taxon>Bacteroidota</taxon>
        <taxon>Sphingobacteriia</taxon>
        <taxon>Sphingobacteriales</taxon>
        <taxon>Sphingobacteriaceae</taxon>
        <taxon>Pseudopedobacter</taxon>
    </lineage>
</organism>
<dbReference type="InterPro" id="IPR047799">
    <property type="entry name" value="T9SS_OM_PorV"/>
</dbReference>